<feature type="region of interest" description="Disordered" evidence="1">
    <location>
        <begin position="92"/>
        <end position="143"/>
    </location>
</feature>
<protein>
    <submittedName>
        <fullName evidence="2">Uncharacterized protein</fullName>
    </submittedName>
</protein>
<feature type="compositionally biased region" description="Polar residues" evidence="1">
    <location>
        <begin position="133"/>
        <end position="143"/>
    </location>
</feature>
<evidence type="ECO:0000313" key="3">
    <source>
        <dbReference type="EMBL" id="PKB29296.1"/>
    </source>
</evidence>
<evidence type="ECO:0000313" key="4">
    <source>
        <dbReference type="Proteomes" id="UP000232453"/>
    </source>
</evidence>
<dbReference type="EMBL" id="PHUJ01000003">
    <property type="protein sequence ID" value="PKB29296.1"/>
    <property type="molecule type" value="Genomic_DNA"/>
</dbReference>
<dbReference type="RefSeq" id="WP_083658273.1">
    <property type="nucleotide sequence ID" value="NZ_BAAAJZ010000011.1"/>
</dbReference>
<dbReference type="Proteomes" id="UP000549695">
    <property type="component" value="Unassembled WGS sequence"/>
</dbReference>
<dbReference type="GeneID" id="98049967"/>
<evidence type="ECO:0000256" key="1">
    <source>
        <dbReference type="SAM" id="MobiDB-lite"/>
    </source>
</evidence>
<dbReference type="EMBL" id="JACCCZ010000001">
    <property type="protein sequence ID" value="NYF99839.1"/>
    <property type="molecule type" value="Genomic_DNA"/>
</dbReference>
<dbReference type="Proteomes" id="UP000232453">
    <property type="component" value="Unassembled WGS sequence"/>
</dbReference>
<reference evidence="2 5" key="1">
    <citation type="submission" date="2020-07" db="EMBL/GenBank/DDBJ databases">
        <title>Sequencing the genomes of 1000 actinobacteria strains.</title>
        <authorList>
            <person name="Klenk H.-P."/>
        </authorList>
    </citation>
    <scope>NUCLEOTIDE SEQUENCE [LARGE SCALE GENOMIC DNA]</scope>
    <source>
        <strain evidence="3 4">DSM 44104</strain>
        <strain evidence="2 5">DSM 44749</strain>
    </source>
</reference>
<accession>A0A852VV56</accession>
<proteinExistence type="predicted"/>
<evidence type="ECO:0000313" key="5">
    <source>
        <dbReference type="Proteomes" id="UP000549695"/>
    </source>
</evidence>
<evidence type="ECO:0000313" key="2">
    <source>
        <dbReference type="EMBL" id="NYF99839.1"/>
    </source>
</evidence>
<sequence>MRYEEAQRWLERADPSIAKKRESITEQLDGMKGRAADGVLTHDGAAAWYALVQEMRRLADYYERDLIRTLRAGGMTWKEVADAVQAQLSSRQAAQAKWKRLVDPTRRTTNGNMRRGGRPRQDQVPRHDGTTEPDGSTGQDRTE</sequence>
<comment type="caution">
    <text evidence="2">The sequence shown here is derived from an EMBL/GenBank/DDBJ whole genome shotgun (WGS) entry which is preliminary data.</text>
</comment>
<accession>A0AA44ULB0</accession>
<gene>
    <name evidence="3" type="ORF">ATL51_0926</name>
    <name evidence="2" type="ORF">HDA37_000125</name>
</gene>
<keyword evidence="5" id="KW-1185">Reference proteome</keyword>
<dbReference type="AlphaFoldDB" id="A0A852VV56"/>
<name>A0A852VV56_PSEA5</name>
<feature type="compositionally biased region" description="Basic and acidic residues" evidence="1">
    <location>
        <begin position="119"/>
        <end position="130"/>
    </location>
</feature>
<organism evidence="2 5">
    <name type="scientific">Pseudonocardia alni</name>
    <name type="common">Amycolata alni</name>
    <dbReference type="NCBI Taxonomy" id="33907"/>
    <lineage>
        <taxon>Bacteria</taxon>
        <taxon>Bacillati</taxon>
        <taxon>Actinomycetota</taxon>
        <taxon>Actinomycetes</taxon>
        <taxon>Pseudonocardiales</taxon>
        <taxon>Pseudonocardiaceae</taxon>
        <taxon>Pseudonocardia</taxon>
    </lineage>
</organism>